<dbReference type="InterPro" id="IPR046348">
    <property type="entry name" value="SIS_dom_sf"/>
</dbReference>
<name>A0ABT5UFR3_9GAMM</name>
<dbReference type="Proteomes" id="UP001528823">
    <property type="component" value="Unassembled WGS sequence"/>
</dbReference>
<reference evidence="6 7" key="1">
    <citation type="submission" date="2022-11" db="EMBL/GenBank/DDBJ databases">
        <title>Spartinivicinus poritis sp. nov., isolated from scleractinian coral Porites lutea.</title>
        <authorList>
            <person name="Zhang G."/>
            <person name="Cai L."/>
            <person name="Wei Q."/>
        </authorList>
    </citation>
    <scope>NUCLEOTIDE SEQUENCE [LARGE SCALE GENOMIC DNA]</scope>
    <source>
        <strain evidence="6 7">A2-2</strain>
    </source>
</reference>
<dbReference type="InterPro" id="IPR047640">
    <property type="entry name" value="RpiR-like"/>
</dbReference>
<dbReference type="Pfam" id="PF01418">
    <property type="entry name" value="HTH_6"/>
    <property type="match status" value="1"/>
</dbReference>
<dbReference type="EMBL" id="JAPMOU010000053">
    <property type="protein sequence ID" value="MDE1465152.1"/>
    <property type="molecule type" value="Genomic_DNA"/>
</dbReference>
<comment type="caution">
    <text evidence="6">The sequence shown here is derived from an EMBL/GenBank/DDBJ whole genome shotgun (WGS) entry which is preliminary data.</text>
</comment>
<keyword evidence="3" id="KW-0804">Transcription</keyword>
<keyword evidence="7" id="KW-1185">Reference proteome</keyword>
<evidence type="ECO:0000313" key="7">
    <source>
        <dbReference type="Proteomes" id="UP001528823"/>
    </source>
</evidence>
<evidence type="ECO:0000256" key="3">
    <source>
        <dbReference type="ARBA" id="ARBA00023163"/>
    </source>
</evidence>
<dbReference type="PANTHER" id="PTHR30514:SF1">
    <property type="entry name" value="HTH-TYPE TRANSCRIPTIONAL REGULATOR HEXR-RELATED"/>
    <property type="match status" value="1"/>
</dbReference>
<accession>A0ABT5UFR3</accession>
<dbReference type="InterPro" id="IPR035472">
    <property type="entry name" value="RpiR-like_SIS"/>
</dbReference>
<dbReference type="NCBIfam" id="NF008451">
    <property type="entry name" value="PRK11302.1"/>
    <property type="match status" value="1"/>
</dbReference>
<evidence type="ECO:0000256" key="2">
    <source>
        <dbReference type="ARBA" id="ARBA00023125"/>
    </source>
</evidence>
<protein>
    <submittedName>
        <fullName evidence="6">Transcriptional regulator HexR</fullName>
    </submittedName>
</protein>
<dbReference type="InterPro" id="IPR001347">
    <property type="entry name" value="SIS_dom"/>
</dbReference>
<feature type="domain" description="HTH rpiR-type" evidence="4">
    <location>
        <begin position="4"/>
        <end position="80"/>
    </location>
</feature>
<evidence type="ECO:0000313" key="6">
    <source>
        <dbReference type="EMBL" id="MDE1465152.1"/>
    </source>
</evidence>
<dbReference type="RefSeq" id="WP_274691463.1">
    <property type="nucleotide sequence ID" value="NZ_JAPMOU010000053.1"/>
</dbReference>
<dbReference type="PROSITE" id="PS51464">
    <property type="entry name" value="SIS"/>
    <property type="match status" value="1"/>
</dbReference>
<evidence type="ECO:0000256" key="1">
    <source>
        <dbReference type="ARBA" id="ARBA00023015"/>
    </source>
</evidence>
<keyword evidence="1" id="KW-0805">Transcription regulation</keyword>
<organism evidence="6 7">
    <name type="scientific">Spartinivicinus poritis</name>
    <dbReference type="NCBI Taxonomy" id="2994640"/>
    <lineage>
        <taxon>Bacteria</taxon>
        <taxon>Pseudomonadati</taxon>
        <taxon>Pseudomonadota</taxon>
        <taxon>Gammaproteobacteria</taxon>
        <taxon>Oceanospirillales</taxon>
        <taxon>Zooshikellaceae</taxon>
        <taxon>Spartinivicinus</taxon>
    </lineage>
</organism>
<sequence>MVSIQLLQQIQQCYSQLRRSEQKVADFVLNSPARVMHISIADLATEAEISEPTVLRFCRAVGCSGFQDFKLQLAQCLASGSSFGQFAISPDDSPADYKSKIIDSTISTLSSVRDSLDNLVLEQAINALSVAKRVEFYGFGASGAVAIDAQHKFFRLQLSTAAYSDPHMQSMSAATLTPEDCVIAISQTGRTRELIHTIQLVNKQQAKVIAICPKESPLASLCDFALHIEAIEDTDVYTPLTSRIAHLVVIDILAMGVAMSRGPELAAHLKTVKNNLRTLRISSP</sequence>
<dbReference type="InterPro" id="IPR036388">
    <property type="entry name" value="WH-like_DNA-bd_sf"/>
</dbReference>
<dbReference type="SUPFAM" id="SSF46689">
    <property type="entry name" value="Homeodomain-like"/>
    <property type="match status" value="1"/>
</dbReference>
<dbReference type="Pfam" id="PF01380">
    <property type="entry name" value="SIS"/>
    <property type="match status" value="1"/>
</dbReference>
<dbReference type="InterPro" id="IPR000281">
    <property type="entry name" value="HTH_RpiR"/>
</dbReference>
<feature type="domain" description="SIS" evidence="5">
    <location>
        <begin position="124"/>
        <end position="263"/>
    </location>
</feature>
<gene>
    <name evidence="6" type="primary">hexR</name>
    <name evidence="6" type="ORF">ORQ98_24625</name>
</gene>
<dbReference type="CDD" id="cd05013">
    <property type="entry name" value="SIS_RpiR"/>
    <property type="match status" value="1"/>
</dbReference>
<evidence type="ECO:0000259" key="4">
    <source>
        <dbReference type="PROSITE" id="PS51071"/>
    </source>
</evidence>
<dbReference type="SUPFAM" id="SSF53697">
    <property type="entry name" value="SIS domain"/>
    <property type="match status" value="1"/>
</dbReference>
<dbReference type="PANTHER" id="PTHR30514">
    <property type="entry name" value="GLUCOKINASE"/>
    <property type="match status" value="1"/>
</dbReference>
<evidence type="ECO:0000259" key="5">
    <source>
        <dbReference type="PROSITE" id="PS51464"/>
    </source>
</evidence>
<keyword evidence="2" id="KW-0238">DNA-binding</keyword>
<dbReference type="PROSITE" id="PS51071">
    <property type="entry name" value="HTH_RPIR"/>
    <property type="match status" value="1"/>
</dbReference>
<dbReference type="Gene3D" id="3.40.50.10490">
    <property type="entry name" value="Glucose-6-phosphate isomerase like protein, domain 1"/>
    <property type="match status" value="1"/>
</dbReference>
<dbReference type="InterPro" id="IPR009057">
    <property type="entry name" value="Homeodomain-like_sf"/>
</dbReference>
<proteinExistence type="predicted"/>
<dbReference type="Gene3D" id="1.10.10.10">
    <property type="entry name" value="Winged helix-like DNA-binding domain superfamily/Winged helix DNA-binding domain"/>
    <property type="match status" value="1"/>
</dbReference>